<sequence>MTDEETRRARILNLADVAEMLGITVPTARTLVQQGEIIGFQIGGRGMWRVESVELDNYIQRKKDEAVQRRKEEQAEAN</sequence>
<dbReference type="EMBL" id="RKHQ01000001">
    <property type="protein sequence ID" value="ROR96294.1"/>
    <property type="molecule type" value="Genomic_DNA"/>
</dbReference>
<comment type="caution">
    <text evidence="2">The sequence shown here is derived from an EMBL/GenBank/DDBJ whole genome shotgun (WGS) entry which is preliminary data.</text>
</comment>
<accession>A0A3N2DA13</accession>
<protein>
    <submittedName>
        <fullName evidence="2">Excisionase family DNA binding protein</fullName>
    </submittedName>
</protein>
<dbReference type="InterPro" id="IPR009061">
    <property type="entry name" value="DNA-bd_dom_put_sf"/>
</dbReference>
<dbReference type="Proteomes" id="UP000275356">
    <property type="component" value="Unassembled WGS sequence"/>
</dbReference>
<evidence type="ECO:0000313" key="2">
    <source>
        <dbReference type="EMBL" id="ROR96294.1"/>
    </source>
</evidence>
<name>A0A3N2DA13_9MICO</name>
<evidence type="ECO:0000259" key="1">
    <source>
        <dbReference type="Pfam" id="PF12728"/>
    </source>
</evidence>
<dbReference type="Pfam" id="PF12728">
    <property type="entry name" value="HTH_17"/>
    <property type="match status" value="1"/>
</dbReference>
<feature type="domain" description="Helix-turn-helix" evidence="1">
    <location>
        <begin position="12"/>
        <end position="62"/>
    </location>
</feature>
<organism evidence="2 3">
    <name type="scientific">Salana multivorans</name>
    <dbReference type="NCBI Taxonomy" id="120377"/>
    <lineage>
        <taxon>Bacteria</taxon>
        <taxon>Bacillati</taxon>
        <taxon>Actinomycetota</taxon>
        <taxon>Actinomycetes</taxon>
        <taxon>Micrococcales</taxon>
        <taxon>Beutenbergiaceae</taxon>
        <taxon>Salana</taxon>
    </lineage>
</organism>
<reference evidence="2 3" key="1">
    <citation type="submission" date="2018-11" db="EMBL/GenBank/DDBJ databases">
        <title>Sequencing the genomes of 1000 actinobacteria strains.</title>
        <authorList>
            <person name="Klenk H.-P."/>
        </authorList>
    </citation>
    <scope>NUCLEOTIDE SEQUENCE [LARGE SCALE GENOMIC DNA]</scope>
    <source>
        <strain evidence="2 3">DSM 13521</strain>
    </source>
</reference>
<keyword evidence="3" id="KW-1185">Reference proteome</keyword>
<proteinExistence type="predicted"/>
<gene>
    <name evidence="2" type="ORF">EDD28_0876</name>
</gene>
<dbReference type="RefSeq" id="WP_123738496.1">
    <property type="nucleotide sequence ID" value="NZ_CALFQU010000048.1"/>
</dbReference>
<dbReference type="SUPFAM" id="SSF46955">
    <property type="entry name" value="Putative DNA-binding domain"/>
    <property type="match status" value="1"/>
</dbReference>
<dbReference type="AlphaFoldDB" id="A0A3N2DA13"/>
<dbReference type="InterPro" id="IPR041657">
    <property type="entry name" value="HTH_17"/>
</dbReference>
<evidence type="ECO:0000313" key="3">
    <source>
        <dbReference type="Proteomes" id="UP000275356"/>
    </source>
</evidence>
<dbReference type="OrthoDB" id="5524782at2"/>